<comment type="caution">
    <text evidence="1">The sequence shown here is derived from an EMBL/GenBank/DDBJ whole genome shotgun (WGS) entry which is preliminary data.</text>
</comment>
<organism evidence="1 2">
    <name type="scientific">Methanococcoides seepicolus</name>
    <dbReference type="NCBI Taxonomy" id="2828780"/>
    <lineage>
        <taxon>Archaea</taxon>
        <taxon>Methanobacteriati</taxon>
        <taxon>Methanobacteriota</taxon>
        <taxon>Stenosarchaea group</taxon>
        <taxon>Methanomicrobia</taxon>
        <taxon>Methanosarcinales</taxon>
        <taxon>Methanosarcinaceae</taxon>
        <taxon>Methanococcoides</taxon>
    </lineage>
</organism>
<reference evidence="1" key="2">
    <citation type="submission" date="2021-04" db="EMBL/GenBank/DDBJ databases">
        <authorList>
            <person name="Dong X."/>
        </authorList>
    </citation>
    <scope>NUCLEOTIDE SEQUENCE</scope>
    <source>
        <strain evidence="1">LLY</strain>
    </source>
</reference>
<accession>A0A9E4ZED3</accession>
<gene>
    <name evidence="1" type="ORF">KDK67_03945</name>
</gene>
<protein>
    <submittedName>
        <fullName evidence="1">Uncharacterized protein</fullName>
    </submittedName>
</protein>
<dbReference type="Proteomes" id="UP001056766">
    <property type="component" value="Unassembled WGS sequence"/>
</dbReference>
<dbReference type="AlphaFoldDB" id="A0A9E4ZED3"/>
<proteinExistence type="predicted"/>
<sequence>MEDIRQSVLDILNDGRDTLLQYDADGVLSYDHDDSGMEDQAVDDYVPIREFVPYGMLQRESLEAWLASIPDLDNRYYCEGLIDLYCEIQENKDLPSKMKRLYVADLPKPPATFKIISRFVEGGKL</sequence>
<evidence type="ECO:0000313" key="1">
    <source>
        <dbReference type="EMBL" id="MCM1986167.1"/>
    </source>
</evidence>
<dbReference type="RefSeq" id="WP_250867535.1">
    <property type="nucleotide sequence ID" value="NZ_JAGSOI010000010.1"/>
</dbReference>
<reference evidence="1" key="1">
    <citation type="journal article" date="2021" name="mSystems">
        <title>Bacteria and Archaea Synergistically Convert Glycine Betaine to Biogenic Methane in the Formosa Cold Seep of the South China Sea.</title>
        <authorList>
            <person name="Li L."/>
            <person name="Zhang W."/>
            <person name="Zhang S."/>
            <person name="Song L."/>
            <person name="Sun Q."/>
            <person name="Zhang H."/>
            <person name="Xiang H."/>
            <person name="Dong X."/>
        </authorList>
    </citation>
    <scope>NUCLEOTIDE SEQUENCE</scope>
    <source>
        <strain evidence="1">LLY</strain>
    </source>
</reference>
<name>A0A9E4ZED3_9EURY</name>
<dbReference type="EMBL" id="JAGSOI010000010">
    <property type="protein sequence ID" value="MCM1986167.1"/>
    <property type="molecule type" value="Genomic_DNA"/>
</dbReference>
<keyword evidence="2" id="KW-1185">Reference proteome</keyword>
<evidence type="ECO:0000313" key="2">
    <source>
        <dbReference type="Proteomes" id="UP001056766"/>
    </source>
</evidence>